<dbReference type="AlphaFoldDB" id="A0A3A3FMF3"/>
<dbReference type="Gene3D" id="1.10.260.40">
    <property type="entry name" value="lambda repressor-like DNA-binding domains"/>
    <property type="match status" value="1"/>
</dbReference>
<evidence type="ECO:0000313" key="1">
    <source>
        <dbReference type="EMBL" id="RJF97362.1"/>
    </source>
</evidence>
<name>A0A3A3FMF3_9BURK</name>
<protein>
    <submittedName>
        <fullName evidence="1">Uncharacterized protein</fullName>
    </submittedName>
</protein>
<gene>
    <name evidence="1" type="ORF">D3871_01560</name>
</gene>
<accession>A0A3A3FMF3</accession>
<dbReference type="EMBL" id="QYUO01000001">
    <property type="protein sequence ID" value="RJF97362.1"/>
    <property type="molecule type" value="Genomic_DNA"/>
</dbReference>
<proteinExistence type="predicted"/>
<evidence type="ECO:0000313" key="2">
    <source>
        <dbReference type="Proteomes" id="UP000265955"/>
    </source>
</evidence>
<dbReference type="Proteomes" id="UP000265955">
    <property type="component" value="Unassembled WGS sequence"/>
</dbReference>
<comment type="caution">
    <text evidence="1">The sequence shown here is derived from an EMBL/GenBank/DDBJ whole genome shotgun (WGS) entry which is preliminary data.</text>
</comment>
<keyword evidence="2" id="KW-1185">Reference proteome</keyword>
<dbReference type="InterPro" id="IPR010982">
    <property type="entry name" value="Lambda_DNA-bd_dom_sf"/>
</dbReference>
<organism evidence="1 2">
    <name type="scientific">Noviherbaspirillum saxi</name>
    <dbReference type="NCBI Taxonomy" id="2320863"/>
    <lineage>
        <taxon>Bacteria</taxon>
        <taxon>Pseudomonadati</taxon>
        <taxon>Pseudomonadota</taxon>
        <taxon>Betaproteobacteria</taxon>
        <taxon>Burkholderiales</taxon>
        <taxon>Oxalobacteraceae</taxon>
        <taxon>Noviherbaspirillum</taxon>
    </lineage>
</organism>
<dbReference type="GO" id="GO:0003677">
    <property type="term" value="F:DNA binding"/>
    <property type="evidence" value="ECO:0007669"/>
    <property type="project" value="InterPro"/>
</dbReference>
<reference evidence="2" key="1">
    <citation type="submission" date="2018-09" db="EMBL/GenBank/DDBJ databases">
        <authorList>
            <person name="Zhu H."/>
        </authorList>
    </citation>
    <scope>NUCLEOTIDE SEQUENCE [LARGE SCALE GENOMIC DNA]</scope>
    <source>
        <strain evidence="2">K1R23-30</strain>
    </source>
</reference>
<sequence>MLIVFKEASMRKKSPLIGQEGYTPNHLLDTLMEMLETKSDAALARVLAVPPSTISKVRHKQVAINSDLLLAAHELTEMSIRELRDLMGDTKSKYWLGGMDGAIKPRKTPALPRFREVMHRDAAQATHM</sequence>